<protein>
    <recommendedName>
        <fullName evidence="1">UBA domain-containing protein</fullName>
    </recommendedName>
</protein>
<dbReference type="Gene3D" id="1.10.510.10">
    <property type="entry name" value="Transferase(Phosphotransferase) domain 1"/>
    <property type="match status" value="1"/>
</dbReference>
<dbReference type="Gene3D" id="1.10.8.10">
    <property type="entry name" value="DNA helicase RuvA subunit, C-terminal domain"/>
    <property type="match status" value="1"/>
</dbReference>
<proteinExistence type="predicted"/>
<dbReference type="STRING" id="56216.A0A1A6H594"/>
<evidence type="ECO:0000313" key="2">
    <source>
        <dbReference type="EMBL" id="OBS73763.1"/>
    </source>
</evidence>
<feature type="domain" description="UBA" evidence="1">
    <location>
        <begin position="92"/>
        <end position="134"/>
    </location>
</feature>
<gene>
    <name evidence="2" type="ORF">A6R68_15699</name>
</gene>
<comment type="caution">
    <text evidence="2">The sequence shown here is derived from an EMBL/GenBank/DDBJ whole genome shotgun (WGS) entry which is preliminary data.</text>
</comment>
<dbReference type="InterPro" id="IPR015940">
    <property type="entry name" value="UBA"/>
</dbReference>
<evidence type="ECO:0000313" key="3">
    <source>
        <dbReference type="Proteomes" id="UP000092124"/>
    </source>
</evidence>
<dbReference type="SUPFAM" id="SSF56112">
    <property type="entry name" value="Protein kinase-like (PK-like)"/>
    <property type="match status" value="1"/>
</dbReference>
<sequence length="223" mass="24964">MLGGCFEIPSDFYCSTQSQSTGLGFTYTEQEEAILAGKYCSKFKLSPELWNVIDRLLTVNPEERPRINDIMGFPWLKHGNEDSANSFRENDDNDDRYPDPTVILRMLGMGYKQQEVMDALREKKYDQDPTITSLEGFLHEVFEEGMDVTLISELRSLSLLRMLALAVVVGLNSVVTFHSPSDISEAGSTYWCQNTGGFFVASTRKETERATENSAASDLAAPS</sequence>
<organism evidence="2 3">
    <name type="scientific">Neotoma lepida</name>
    <name type="common">Desert woodrat</name>
    <dbReference type="NCBI Taxonomy" id="56216"/>
    <lineage>
        <taxon>Eukaryota</taxon>
        <taxon>Metazoa</taxon>
        <taxon>Chordata</taxon>
        <taxon>Craniata</taxon>
        <taxon>Vertebrata</taxon>
        <taxon>Euteleostomi</taxon>
        <taxon>Mammalia</taxon>
        <taxon>Eutheria</taxon>
        <taxon>Euarchontoglires</taxon>
        <taxon>Glires</taxon>
        <taxon>Rodentia</taxon>
        <taxon>Myomorpha</taxon>
        <taxon>Muroidea</taxon>
        <taxon>Cricetidae</taxon>
        <taxon>Neotominae</taxon>
        <taxon>Neotoma</taxon>
    </lineage>
</organism>
<dbReference type="EMBL" id="LZPO01044722">
    <property type="protein sequence ID" value="OBS73763.1"/>
    <property type="molecule type" value="Genomic_DNA"/>
</dbReference>
<keyword evidence="3" id="KW-1185">Reference proteome</keyword>
<reference evidence="2 3" key="1">
    <citation type="submission" date="2016-06" db="EMBL/GenBank/DDBJ databases">
        <title>The Draft Genome Sequence and Annotation of the Desert Woodrat Neotoma lepida.</title>
        <authorList>
            <person name="Campbell M."/>
            <person name="Oakeson K.F."/>
            <person name="Yandell M."/>
            <person name="Halpert J.R."/>
            <person name="Dearing D."/>
        </authorList>
    </citation>
    <scope>NUCLEOTIDE SEQUENCE [LARGE SCALE GENOMIC DNA]</scope>
    <source>
        <strain evidence="2">417</strain>
        <tissue evidence="2">Liver</tissue>
    </source>
</reference>
<evidence type="ECO:0000259" key="1">
    <source>
        <dbReference type="PROSITE" id="PS50030"/>
    </source>
</evidence>
<dbReference type="InterPro" id="IPR011009">
    <property type="entry name" value="Kinase-like_dom_sf"/>
</dbReference>
<accession>A0A1A6H594</accession>
<name>A0A1A6H594_NEOLE</name>
<feature type="non-terminal residue" evidence="2">
    <location>
        <position position="223"/>
    </location>
</feature>
<dbReference type="Proteomes" id="UP000092124">
    <property type="component" value="Unassembled WGS sequence"/>
</dbReference>
<dbReference type="AlphaFoldDB" id="A0A1A6H594"/>
<dbReference type="PROSITE" id="PS50030">
    <property type="entry name" value="UBA"/>
    <property type="match status" value="1"/>
</dbReference>